<dbReference type="Pfam" id="PF01554">
    <property type="entry name" value="MatE"/>
    <property type="match status" value="2"/>
</dbReference>
<feature type="transmembrane region" description="Helical" evidence="2">
    <location>
        <begin position="188"/>
        <end position="211"/>
    </location>
</feature>
<reference evidence="3 4" key="1">
    <citation type="submission" date="2020-08" db="EMBL/GenBank/DDBJ databases">
        <title>Functional genomics of gut bacteria from endangered species of beetles.</title>
        <authorList>
            <person name="Carlos-Shanley C."/>
        </authorList>
    </citation>
    <scope>NUCLEOTIDE SEQUENCE [LARGE SCALE GENOMIC DNA]</scope>
    <source>
        <strain evidence="3 4">S00198</strain>
    </source>
</reference>
<dbReference type="PANTHER" id="PTHR43298">
    <property type="entry name" value="MULTIDRUG RESISTANCE PROTEIN NORM-RELATED"/>
    <property type="match status" value="1"/>
</dbReference>
<dbReference type="GO" id="GO:0042910">
    <property type="term" value="F:xenobiotic transmembrane transporter activity"/>
    <property type="evidence" value="ECO:0007669"/>
    <property type="project" value="InterPro"/>
</dbReference>
<feature type="transmembrane region" description="Helical" evidence="2">
    <location>
        <begin position="387"/>
        <end position="407"/>
    </location>
</feature>
<gene>
    <name evidence="3" type="ORF">HNP48_000945</name>
</gene>
<evidence type="ECO:0000256" key="2">
    <source>
        <dbReference type="SAM" id="Phobius"/>
    </source>
</evidence>
<dbReference type="GO" id="GO:0015297">
    <property type="term" value="F:antiporter activity"/>
    <property type="evidence" value="ECO:0007669"/>
    <property type="project" value="InterPro"/>
</dbReference>
<feature type="transmembrane region" description="Helical" evidence="2">
    <location>
        <begin position="348"/>
        <end position="366"/>
    </location>
</feature>
<evidence type="ECO:0000313" key="3">
    <source>
        <dbReference type="EMBL" id="MBB6558281.1"/>
    </source>
</evidence>
<name>A0A7X0PAJ0_9BURK</name>
<keyword evidence="4" id="KW-1185">Reference proteome</keyword>
<dbReference type="InterPro" id="IPR002528">
    <property type="entry name" value="MATE_fam"/>
</dbReference>
<feature type="transmembrane region" description="Helical" evidence="2">
    <location>
        <begin position="89"/>
        <end position="112"/>
    </location>
</feature>
<comment type="caution">
    <text evidence="3">The sequence shown here is derived from an EMBL/GenBank/DDBJ whole genome shotgun (WGS) entry which is preliminary data.</text>
</comment>
<dbReference type="InterPro" id="IPR050222">
    <property type="entry name" value="MATE_MdtK"/>
</dbReference>
<dbReference type="EMBL" id="JACHLK010000002">
    <property type="protein sequence ID" value="MBB6558281.1"/>
    <property type="molecule type" value="Genomic_DNA"/>
</dbReference>
<organism evidence="3 4">
    <name type="scientific">Acidovorax soli</name>
    <dbReference type="NCBI Taxonomy" id="592050"/>
    <lineage>
        <taxon>Bacteria</taxon>
        <taxon>Pseudomonadati</taxon>
        <taxon>Pseudomonadota</taxon>
        <taxon>Betaproteobacteria</taxon>
        <taxon>Burkholderiales</taxon>
        <taxon>Comamonadaceae</taxon>
        <taxon>Acidovorax</taxon>
    </lineage>
</organism>
<dbReference type="PANTHER" id="PTHR43298:SF2">
    <property type="entry name" value="FMN_FAD EXPORTER YEEO-RELATED"/>
    <property type="match status" value="1"/>
</dbReference>
<dbReference type="AlphaFoldDB" id="A0A7X0PAJ0"/>
<proteinExistence type="predicted"/>
<keyword evidence="2" id="KW-0812">Transmembrane</keyword>
<feature type="transmembrane region" description="Helical" evidence="2">
    <location>
        <begin position="160"/>
        <end position="182"/>
    </location>
</feature>
<evidence type="ECO:0000313" key="4">
    <source>
        <dbReference type="Proteomes" id="UP000575083"/>
    </source>
</evidence>
<feature type="transmembrane region" description="Helical" evidence="2">
    <location>
        <begin position="309"/>
        <end position="328"/>
    </location>
</feature>
<feature type="transmembrane region" description="Helical" evidence="2">
    <location>
        <begin position="274"/>
        <end position="297"/>
    </location>
</feature>
<keyword evidence="1" id="KW-0813">Transport</keyword>
<keyword evidence="2" id="KW-0472">Membrane</keyword>
<feature type="transmembrane region" description="Helical" evidence="2">
    <location>
        <begin position="132"/>
        <end position="153"/>
    </location>
</feature>
<feature type="transmembrane region" description="Helical" evidence="2">
    <location>
        <begin position="232"/>
        <end position="254"/>
    </location>
</feature>
<dbReference type="Proteomes" id="UP000575083">
    <property type="component" value="Unassembled WGS sequence"/>
</dbReference>
<sequence length="460" mass="46455">MAMATHATRPVRALLAISWPLIATYSLQAVIGLTDTWFAARISAEALAGLGAQSFLNLAVFVGLGGVAFAVQVPVAQAVGAGQAQAARAWLPAALLAAAFTLPCFLALAWAGPGLFALWQLPAESTAQAVQYWQPRMAGGVSVVLLFAVSSYLAGQGRTLAGLGANLAAAAANVPLNQWLIFDAGLGLAGSAHASTLANLVGVAVGLGLLAREGWSVSFTALAARTVELWRTGLPIGVAAAADVLAMAVFQLMMSRIGPAEGAATLLLLSLTGLAFWPALGLATGSATLVGHAVGACQPQQVGPLVRTSLWLMAGWMALVGAAMALAGPNLLAWLSGTSGDTGPGSQAALALATSLIGLVAAYQVLDAVNLGSAFALRGLGDVRWASAANTVGSLLLFLPLAAWLSFDSLGARIPALGWGAWGGWSAVALLSALLAAAFGARLRHVLQALEAVSPARRPA</sequence>
<dbReference type="GO" id="GO:0005886">
    <property type="term" value="C:plasma membrane"/>
    <property type="evidence" value="ECO:0007669"/>
    <property type="project" value="TreeGrafter"/>
</dbReference>
<protein>
    <submittedName>
        <fullName evidence="3">MATE family multidrug resistance protein</fullName>
    </submittedName>
</protein>
<keyword evidence="2" id="KW-1133">Transmembrane helix</keyword>
<accession>A0A7X0PAJ0</accession>
<feature type="transmembrane region" description="Helical" evidence="2">
    <location>
        <begin position="419"/>
        <end position="441"/>
    </location>
</feature>
<evidence type="ECO:0000256" key="1">
    <source>
        <dbReference type="ARBA" id="ARBA00022448"/>
    </source>
</evidence>
<dbReference type="RefSeq" id="WP_184855733.1">
    <property type="nucleotide sequence ID" value="NZ_JACHLK010000002.1"/>
</dbReference>
<feature type="transmembrane region" description="Helical" evidence="2">
    <location>
        <begin position="52"/>
        <end position="77"/>
    </location>
</feature>